<accession>A0A4Z0BSR5</accession>
<dbReference type="RefSeq" id="WP_135284769.1">
    <property type="nucleotide sequence ID" value="NZ_SMLL01000003.1"/>
</dbReference>
<evidence type="ECO:0000256" key="1">
    <source>
        <dbReference type="SAM" id="Phobius"/>
    </source>
</evidence>
<gene>
    <name evidence="2" type="ORF">EZ242_08850</name>
</gene>
<feature type="transmembrane region" description="Helical" evidence="1">
    <location>
        <begin position="51"/>
        <end position="74"/>
    </location>
</feature>
<evidence type="ECO:0000313" key="2">
    <source>
        <dbReference type="EMBL" id="TFZ01470.1"/>
    </source>
</evidence>
<keyword evidence="1" id="KW-0812">Transmembrane</keyword>
<comment type="caution">
    <text evidence="2">The sequence shown here is derived from an EMBL/GenBank/DDBJ whole genome shotgun (WGS) entry which is preliminary data.</text>
</comment>
<reference evidence="2 3" key="1">
    <citation type="submission" date="2019-03" db="EMBL/GenBank/DDBJ databases">
        <title>Ramlibacter rhizophilus CCTCC AB2015357, whole genome shotgun sequence.</title>
        <authorList>
            <person name="Zhang X."/>
            <person name="Feng G."/>
            <person name="Zhu H."/>
        </authorList>
    </citation>
    <scope>NUCLEOTIDE SEQUENCE [LARGE SCALE GENOMIC DNA]</scope>
    <source>
        <strain evidence="2 3">CCTCC AB2015357</strain>
    </source>
</reference>
<dbReference type="Proteomes" id="UP000297564">
    <property type="component" value="Unassembled WGS sequence"/>
</dbReference>
<dbReference type="EMBL" id="SMLL01000003">
    <property type="protein sequence ID" value="TFZ01470.1"/>
    <property type="molecule type" value="Genomic_DNA"/>
</dbReference>
<evidence type="ECO:0000313" key="3">
    <source>
        <dbReference type="Proteomes" id="UP000297564"/>
    </source>
</evidence>
<keyword evidence="1" id="KW-0472">Membrane</keyword>
<sequence length="86" mass="9696">MLELIERSQRKRSWLGGCAGFFVVATITSFVKEGGEPRGPLTFFLTPLWLWAGPQGMTIIFYICAMACLVRYFIGPKVDPNGPPRW</sequence>
<keyword evidence="1" id="KW-1133">Transmembrane helix</keyword>
<feature type="transmembrane region" description="Helical" evidence="1">
    <location>
        <begin position="12"/>
        <end position="31"/>
    </location>
</feature>
<protein>
    <submittedName>
        <fullName evidence="2">Uncharacterized protein</fullName>
    </submittedName>
</protein>
<organism evidence="2 3">
    <name type="scientific">Ramlibacter rhizophilus</name>
    <dbReference type="NCBI Taxonomy" id="1781167"/>
    <lineage>
        <taxon>Bacteria</taxon>
        <taxon>Pseudomonadati</taxon>
        <taxon>Pseudomonadota</taxon>
        <taxon>Betaproteobacteria</taxon>
        <taxon>Burkholderiales</taxon>
        <taxon>Comamonadaceae</taxon>
        <taxon>Ramlibacter</taxon>
    </lineage>
</organism>
<dbReference type="AlphaFoldDB" id="A0A4Z0BSR5"/>
<proteinExistence type="predicted"/>
<keyword evidence="3" id="KW-1185">Reference proteome</keyword>
<name>A0A4Z0BSR5_9BURK</name>